<comment type="similarity">
    <text evidence="2">Belongs to the FAM20 family.</text>
</comment>
<feature type="domain" description="FAM20 C-terminal" evidence="9">
    <location>
        <begin position="319"/>
        <end position="383"/>
    </location>
</feature>
<evidence type="ECO:0000256" key="7">
    <source>
        <dbReference type="PIRSR" id="PIRSR624869-2"/>
    </source>
</evidence>
<dbReference type="PANTHER" id="PTHR12450">
    <property type="entry name" value="DENTIN MATRIX PROTEIN 4 PROTEIN FAM20"/>
    <property type="match status" value="1"/>
</dbReference>
<dbReference type="RefSeq" id="XP_032815058.1">
    <property type="nucleotide sequence ID" value="XM_032959167.1"/>
</dbReference>
<evidence type="ECO:0000256" key="4">
    <source>
        <dbReference type="ARBA" id="ARBA00023157"/>
    </source>
</evidence>
<gene>
    <name evidence="11" type="primary">FAM20B</name>
</gene>
<evidence type="ECO:0000256" key="3">
    <source>
        <dbReference type="ARBA" id="ARBA00023034"/>
    </source>
</evidence>
<dbReference type="Proteomes" id="UP001318040">
    <property type="component" value="Chromosome 22"/>
</dbReference>
<dbReference type="AlphaFoldDB" id="A0AAJ7TE93"/>
<feature type="binding site" evidence="7">
    <location>
        <position position="314"/>
    </location>
    <ligand>
        <name>ATP</name>
        <dbReference type="ChEBI" id="CHEBI:30616"/>
    </ligand>
</feature>
<dbReference type="GO" id="GO:0005524">
    <property type="term" value="F:ATP binding"/>
    <property type="evidence" value="ECO:0007669"/>
    <property type="project" value="UniProtKB-KW"/>
</dbReference>
<dbReference type="GO" id="GO:0046872">
    <property type="term" value="F:metal ion binding"/>
    <property type="evidence" value="ECO:0007669"/>
    <property type="project" value="UniProtKB-KW"/>
</dbReference>
<dbReference type="GO" id="GO:0005794">
    <property type="term" value="C:Golgi apparatus"/>
    <property type="evidence" value="ECO:0007669"/>
    <property type="project" value="UniProtKB-SubCell"/>
</dbReference>
<keyword evidence="7" id="KW-0547">Nucleotide-binding</keyword>
<evidence type="ECO:0000313" key="11">
    <source>
        <dbReference type="RefSeq" id="XP_032815058.1"/>
    </source>
</evidence>
<evidence type="ECO:0000259" key="9">
    <source>
        <dbReference type="Pfam" id="PF06702"/>
    </source>
</evidence>
<feature type="active site" evidence="6">
    <location>
        <position position="294"/>
    </location>
</feature>
<proteinExistence type="inferred from homology"/>
<feature type="binding site" evidence="8">
    <location>
        <position position="147"/>
    </location>
    <ligand>
        <name>Mn(2+)</name>
        <dbReference type="ChEBI" id="CHEBI:29035"/>
    </ligand>
</feature>
<feature type="binding site" evidence="8">
    <location>
        <position position="314"/>
    </location>
    <ligand>
        <name>Mn(2+)</name>
        <dbReference type="ChEBI" id="CHEBI:29035"/>
    </ligand>
</feature>
<comment type="subcellular location">
    <subcellularLocation>
        <location evidence="1">Golgi apparatus</location>
    </subcellularLocation>
</comment>
<feature type="binding site" evidence="7">
    <location>
        <position position="112"/>
    </location>
    <ligand>
        <name>ATP</name>
        <dbReference type="ChEBI" id="CHEBI:30616"/>
    </ligand>
</feature>
<organism evidence="10 11">
    <name type="scientific">Petromyzon marinus</name>
    <name type="common">Sea lamprey</name>
    <dbReference type="NCBI Taxonomy" id="7757"/>
    <lineage>
        <taxon>Eukaryota</taxon>
        <taxon>Metazoa</taxon>
        <taxon>Chordata</taxon>
        <taxon>Craniata</taxon>
        <taxon>Vertebrata</taxon>
        <taxon>Cyclostomata</taxon>
        <taxon>Hyperoartia</taxon>
        <taxon>Petromyzontiformes</taxon>
        <taxon>Petromyzontidae</taxon>
        <taxon>Petromyzon</taxon>
    </lineage>
</organism>
<dbReference type="GO" id="GO:0016773">
    <property type="term" value="F:phosphotransferase activity, alcohol group as acceptor"/>
    <property type="evidence" value="ECO:0007669"/>
    <property type="project" value="TreeGrafter"/>
</dbReference>
<evidence type="ECO:0000256" key="2">
    <source>
        <dbReference type="ARBA" id="ARBA00006557"/>
    </source>
</evidence>
<evidence type="ECO:0000256" key="8">
    <source>
        <dbReference type="PIRSR" id="PIRSR624869-3"/>
    </source>
</evidence>
<dbReference type="InterPro" id="IPR024869">
    <property type="entry name" value="FAM20"/>
</dbReference>
<protein>
    <submittedName>
        <fullName evidence="11">Glycosaminoglycan xylosylkinase isoform X2</fullName>
    </submittedName>
</protein>
<reference evidence="11" key="1">
    <citation type="submission" date="2025-08" db="UniProtKB">
        <authorList>
            <consortium name="RefSeq"/>
        </authorList>
    </citation>
    <scope>IDENTIFICATION</scope>
    <source>
        <tissue evidence="11">Sperm</tissue>
    </source>
</reference>
<keyword evidence="7" id="KW-0067">ATP-binding</keyword>
<evidence type="ECO:0000256" key="1">
    <source>
        <dbReference type="ARBA" id="ARBA00004555"/>
    </source>
</evidence>
<dbReference type="Pfam" id="PF06702">
    <property type="entry name" value="Fam20C"/>
    <property type="match status" value="2"/>
</dbReference>
<feature type="domain" description="FAM20 C-terminal" evidence="9">
    <location>
        <begin position="194"/>
        <end position="317"/>
    </location>
</feature>
<keyword evidence="4" id="KW-1015">Disulfide bond</keyword>
<keyword evidence="8" id="KW-0464">Manganese</keyword>
<keyword evidence="5" id="KW-0325">Glycoprotein</keyword>
<keyword evidence="10" id="KW-1185">Reference proteome</keyword>
<feature type="binding site" evidence="7">
    <location>
        <begin position="227"/>
        <end position="230"/>
    </location>
    <ligand>
        <name>ATP</name>
        <dbReference type="ChEBI" id="CHEBI:30616"/>
    </ligand>
</feature>
<keyword evidence="8" id="KW-0479">Metal-binding</keyword>
<keyword evidence="3" id="KW-0333">Golgi apparatus</keyword>
<comment type="cofactor">
    <cofactor evidence="8">
        <name>Mn(2+)</name>
        <dbReference type="ChEBI" id="CHEBI:29035"/>
    </cofactor>
</comment>
<dbReference type="CTD" id="9917"/>
<name>A0AAJ7TE93_PETMA</name>
<evidence type="ECO:0000256" key="5">
    <source>
        <dbReference type="ARBA" id="ARBA00023180"/>
    </source>
</evidence>
<dbReference type="GeneID" id="116945060"/>
<evidence type="ECO:0000313" key="10">
    <source>
        <dbReference type="Proteomes" id="UP001318040"/>
    </source>
</evidence>
<accession>A0AAJ7TE93</accession>
<evidence type="ECO:0000256" key="6">
    <source>
        <dbReference type="PIRSR" id="PIRSR624869-1"/>
    </source>
</evidence>
<dbReference type="PANTHER" id="PTHR12450:SF14">
    <property type="entry name" value="GLYCOSAMINOGLYCAN XYLOSYLKINASE"/>
    <property type="match status" value="1"/>
</dbReference>
<sequence length="393" mass="44699">MKLKQRVALLAILLVAFILTKLFILESSDPSADFPWANPQDLQSFRRFLQRGAAVDMHATLPSPLHSPWEVASQWVLPREVYPELVPELGAVLRAMSTQRIVKADIGYRGTQLKALFLLEGGQKVVFKPKRYSRDYIVEGEPYAGYDRHNAEVAAFHLDRILGFRRAPLVVGRHVNLHSELRAVATEQLLATFLAQGNNTCFYGKCYYCRESEPACADGELMEGSVTLWLPESWPLQKHRHPWGRTYREGKLARWEYDNNYCEAVKKTPPYDTGPRLLDVVDTAIFDFLMGNADRHHYESFQDDGGASMVILLDNAKRVRLSTWNRLNLLRKGLLGTLMAKVLAEDPIAPVLHEAHLHAMDRRLLLVLETVQQCMDSGNSDAVLLEDRMLFSQ</sequence>
<dbReference type="InterPro" id="IPR009581">
    <property type="entry name" value="FAM20_C"/>
</dbReference>
<feature type="binding site" evidence="7">
    <location>
        <position position="299"/>
    </location>
    <ligand>
        <name>ATP</name>
        <dbReference type="ChEBI" id="CHEBI:30616"/>
    </ligand>
</feature>
<feature type="binding site" evidence="7">
    <location>
        <position position="128"/>
    </location>
    <ligand>
        <name>ATP</name>
        <dbReference type="ChEBI" id="CHEBI:30616"/>
    </ligand>
</feature>